<dbReference type="Gene3D" id="2.60.40.10">
    <property type="entry name" value="Immunoglobulins"/>
    <property type="match status" value="1"/>
</dbReference>
<keyword evidence="2" id="KW-0472">Membrane</keyword>
<feature type="domain" description="Ig-like" evidence="5">
    <location>
        <begin position="15"/>
        <end position="106"/>
    </location>
</feature>
<reference evidence="6" key="2">
    <citation type="submission" date="2025-09" db="UniProtKB">
        <authorList>
            <consortium name="Ensembl"/>
        </authorList>
    </citation>
    <scope>IDENTIFICATION</scope>
</reference>
<evidence type="ECO:0000256" key="3">
    <source>
        <dbReference type="ARBA" id="ARBA00023319"/>
    </source>
</evidence>
<dbReference type="PROSITE" id="PS50835">
    <property type="entry name" value="IG_LIKE"/>
    <property type="match status" value="1"/>
</dbReference>
<accession>A0A3B3QN28</accession>
<dbReference type="Pfam" id="PF07686">
    <property type="entry name" value="V-set"/>
    <property type="match status" value="1"/>
</dbReference>
<dbReference type="Proteomes" id="UP000261540">
    <property type="component" value="Unplaced"/>
</dbReference>
<evidence type="ECO:0000313" key="6">
    <source>
        <dbReference type="Ensembl" id="ENSPKIP00000006831.1"/>
    </source>
</evidence>
<evidence type="ECO:0000256" key="2">
    <source>
        <dbReference type="ARBA" id="ARBA00023136"/>
    </source>
</evidence>
<dbReference type="InterPro" id="IPR013783">
    <property type="entry name" value="Ig-like_fold"/>
</dbReference>
<feature type="chain" id="PRO_5017461020" description="Ig-like domain-containing protein" evidence="4">
    <location>
        <begin position="20"/>
        <end position="144"/>
    </location>
</feature>
<reference evidence="6" key="1">
    <citation type="submission" date="2025-08" db="UniProtKB">
        <authorList>
            <consortium name="Ensembl"/>
        </authorList>
    </citation>
    <scope>IDENTIFICATION</scope>
</reference>
<evidence type="ECO:0000256" key="1">
    <source>
        <dbReference type="ARBA" id="ARBA00004370"/>
    </source>
</evidence>
<dbReference type="AlphaFoldDB" id="A0A3B3QN28"/>
<dbReference type="InterPro" id="IPR007110">
    <property type="entry name" value="Ig-like_dom"/>
</dbReference>
<keyword evidence="3" id="KW-0393">Immunoglobulin domain</keyword>
<dbReference type="GO" id="GO:0005102">
    <property type="term" value="F:signaling receptor binding"/>
    <property type="evidence" value="ECO:0007669"/>
    <property type="project" value="TreeGrafter"/>
</dbReference>
<dbReference type="InterPro" id="IPR013106">
    <property type="entry name" value="Ig_V-set"/>
</dbReference>
<organism evidence="6 7">
    <name type="scientific">Paramormyrops kingsleyae</name>
    <dbReference type="NCBI Taxonomy" id="1676925"/>
    <lineage>
        <taxon>Eukaryota</taxon>
        <taxon>Metazoa</taxon>
        <taxon>Chordata</taxon>
        <taxon>Craniata</taxon>
        <taxon>Vertebrata</taxon>
        <taxon>Euteleostomi</taxon>
        <taxon>Actinopterygii</taxon>
        <taxon>Neopterygii</taxon>
        <taxon>Teleostei</taxon>
        <taxon>Osteoglossocephala</taxon>
        <taxon>Osteoglossomorpha</taxon>
        <taxon>Osteoglossiformes</taxon>
        <taxon>Mormyridae</taxon>
        <taxon>Paramormyrops</taxon>
    </lineage>
</organism>
<dbReference type="PANTHER" id="PTHR24100">
    <property type="entry name" value="BUTYROPHILIN"/>
    <property type="match status" value="1"/>
</dbReference>
<feature type="signal peptide" evidence="4">
    <location>
        <begin position="1"/>
        <end position="19"/>
    </location>
</feature>
<keyword evidence="4" id="KW-0732">Signal</keyword>
<evidence type="ECO:0000259" key="5">
    <source>
        <dbReference type="PROSITE" id="PS50835"/>
    </source>
</evidence>
<dbReference type="InterPro" id="IPR036179">
    <property type="entry name" value="Ig-like_dom_sf"/>
</dbReference>
<dbReference type="GO" id="GO:0001817">
    <property type="term" value="P:regulation of cytokine production"/>
    <property type="evidence" value="ECO:0007669"/>
    <property type="project" value="TreeGrafter"/>
</dbReference>
<name>A0A3B3QN28_9TELE</name>
<comment type="subcellular location">
    <subcellularLocation>
        <location evidence="1">Membrane</location>
    </subcellularLocation>
</comment>
<dbReference type="PANTHER" id="PTHR24100:SF151">
    <property type="entry name" value="ICOS LIGAND"/>
    <property type="match status" value="1"/>
</dbReference>
<proteinExistence type="predicted"/>
<dbReference type="GO" id="GO:0009897">
    <property type="term" value="C:external side of plasma membrane"/>
    <property type="evidence" value="ECO:0007669"/>
    <property type="project" value="TreeGrafter"/>
</dbReference>
<dbReference type="SUPFAM" id="SSF48726">
    <property type="entry name" value="Immunoglobulin"/>
    <property type="match status" value="1"/>
</dbReference>
<evidence type="ECO:0000256" key="4">
    <source>
        <dbReference type="SAM" id="SignalP"/>
    </source>
</evidence>
<dbReference type="InterPro" id="IPR050504">
    <property type="entry name" value="IgSF_BTN/MOG"/>
</dbReference>
<protein>
    <recommendedName>
        <fullName evidence="5">Ig-like domain-containing protein</fullName>
    </recommendedName>
</protein>
<dbReference type="GO" id="GO:0050852">
    <property type="term" value="P:T cell receptor signaling pathway"/>
    <property type="evidence" value="ECO:0007669"/>
    <property type="project" value="TreeGrafter"/>
</dbReference>
<keyword evidence="7" id="KW-1185">Reference proteome</keyword>
<evidence type="ECO:0000313" key="7">
    <source>
        <dbReference type="Proteomes" id="UP000261540"/>
    </source>
</evidence>
<dbReference type="Ensembl" id="ENSPKIT00000030867.1">
    <property type="protein sequence ID" value="ENSPKIP00000006831.1"/>
    <property type="gene ID" value="ENSPKIG00000022961.1"/>
</dbReference>
<sequence>MVALLLILCLLHHLPAVFGANLYACPGETVTLPCDGPADKDTNVVDMLWKFGSMTICSFKNGISKFEHRDFVNRTQLGSIRQSNFSLVINRVIVQDHGGYKCLINDKVIQRNNLFVRVPDENSPGEFILCLINMLLPQSESYIL</sequence>